<sequence length="130" mass="15181">MNIDNLPVDNLYKFIALSGLVLTLFSFFYVEPLLREQSVEIAKLNAEVGFYKSKNPEEIKSTYTIEKQVEIEIRIAELKERNLQIKELNSDAKTFLYFGGFLMLLGFNLWYLLVQRPKDKILKNEAKNNP</sequence>
<keyword evidence="1" id="KW-0472">Membrane</keyword>
<evidence type="ECO:0000313" key="2">
    <source>
        <dbReference type="EMBL" id="UTW13083.1"/>
    </source>
</evidence>
<dbReference type="EMBL" id="CP073347">
    <property type="protein sequence ID" value="UTW13083.1"/>
    <property type="molecule type" value="Genomic_DNA"/>
</dbReference>
<accession>A0ABY5HND2</accession>
<feature type="transmembrane region" description="Helical" evidence="1">
    <location>
        <begin position="12"/>
        <end position="30"/>
    </location>
</feature>
<dbReference type="RefSeq" id="WP_255855247.1">
    <property type="nucleotide sequence ID" value="NZ_CP073347.1"/>
</dbReference>
<gene>
    <name evidence="2" type="ORF">KDW95_05325</name>
</gene>
<keyword evidence="3" id="KW-1185">Reference proteome</keyword>
<evidence type="ECO:0000313" key="3">
    <source>
        <dbReference type="Proteomes" id="UP001058461"/>
    </source>
</evidence>
<reference evidence="2" key="1">
    <citation type="submission" date="2021-04" db="EMBL/GenBank/DDBJ databases">
        <title>Oceanospirillales bacteria with DddD are important DMSP degraders in coastal seawater.</title>
        <authorList>
            <person name="Liu J."/>
        </authorList>
    </citation>
    <scope>NUCLEOTIDE SEQUENCE</scope>
    <source>
        <strain evidence="2">D13-1</strain>
    </source>
</reference>
<organism evidence="2 3">
    <name type="scientific">Marinobacterium rhizophilum</name>
    <dbReference type="NCBI Taxonomy" id="420402"/>
    <lineage>
        <taxon>Bacteria</taxon>
        <taxon>Pseudomonadati</taxon>
        <taxon>Pseudomonadota</taxon>
        <taxon>Gammaproteobacteria</taxon>
        <taxon>Oceanospirillales</taxon>
        <taxon>Oceanospirillaceae</taxon>
        <taxon>Marinobacterium</taxon>
    </lineage>
</organism>
<name>A0ABY5HND2_9GAMM</name>
<proteinExistence type="predicted"/>
<evidence type="ECO:0000256" key="1">
    <source>
        <dbReference type="SAM" id="Phobius"/>
    </source>
</evidence>
<protein>
    <submittedName>
        <fullName evidence="2">Uncharacterized protein</fullName>
    </submittedName>
</protein>
<keyword evidence="1" id="KW-1133">Transmembrane helix</keyword>
<dbReference type="Proteomes" id="UP001058461">
    <property type="component" value="Chromosome"/>
</dbReference>
<keyword evidence="1" id="KW-0812">Transmembrane</keyword>
<feature type="transmembrane region" description="Helical" evidence="1">
    <location>
        <begin position="95"/>
        <end position="114"/>
    </location>
</feature>